<name>A0ABW1WSM9_9HYPH</name>
<protein>
    <submittedName>
        <fullName evidence="1">Uncharacterized protein</fullName>
    </submittedName>
</protein>
<dbReference type="RefSeq" id="WP_192285584.1">
    <property type="nucleotide sequence ID" value="NZ_JBHSTT010000069.1"/>
</dbReference>
<proteinExistence type="predicted"/>
<evidence type="ECO:0000313" key="2">
    <source>
        <dbReference type="Proteomes" id="UP001596237"/>
    </source>
</evidence>
<dbReference type="EMBL" id="JBHSTT010000069">
    <property type="protein sequence ID" value="MFC6391273.1"/>
    <property type="molecule type" value="Genomic_DNA"/>
</dbReference>
<gene>
    <name evidence="1" type="ORF">ACFQDP_18355</name>
</gene>
<evidence type="ECO:0000313" key="1">
    <source>
        <dbReference type="EMBL" id="MFC6391273.1"/>
    </source>
</evidence>
<accession>A0ABW1WSM9</accession>
<comment type="caution">
    <text evidence="1">The sequence shown here is derived from an EMBL/GenBank/DDBJ whole genome shotgun (WGS) entry which is preliminary data.</text>
</comment>
<sequence>MANLIVLDNTFKLWALNEAEDTVLIASYLKIKRYASKRCAEFREFEHWYFVKGSALPEKYLHLINSILLHRGLNAIKLHEGPASGYSYKRGPRKVRERARICSTLEGTS</sequence>
<keyword evidence="2" id="KW-1185">Reference proteome</keyword>
<organism evidence="1 2">
    <name type="scientific">Methylorubrum zatmanii</name>
    <dbReference type="NCBI Taxonomy" id="29429"/>
    <lineage>
        <taxon>Bacteria</taxon>
        <taxon>Pseudomonadati</taxon>
        <taxon>Pseudomonadota</taxon>
        <taxon>Alphaproteobacteria</taxon>
        <taxon>Hyphomicrobiales</taxon>
        <taxon>Methylobacteriaceae</taxon>
        <taxon>Methylorubrum</taxon>
    </lineage>
</organism>
<reference evidence="2" key="1">
    <citation type="journal article" date="2019" name="Int. J. Syst. Evol. Microbiol.">
        <title>The Global Catalogue of Microorganisms (GCM) 10K type strain sequencing project: providing services to taxonomists for standard genome sequencing and annotation.</title>
        <authorList>
            <consortium name="The Broad Institute Genomics Platform"/>
            <consortium name="The Broad Institute Genome Sequencing Center for Infectious Disease"/>
            <person name="Wu L."/>
            <person name="Ma J."/>
        </authorList>
    </citation>
    <scope>NUCLEOTIDE SEQUENCE [LARGE SCALE GENOMIC DNA]</scope>
    <source>
        <strain evidence="2">CCUG 36916</strain>
    </source>
</reference>
<dbReference type="Proteomes" id="UP001596237">
    <property type="component" value="Unassembled WGS sequence"/>
</dbReference>